<accession>A0A930VLH7</accession>
<feature type="transmembrane region" description="Helical" evidence="1">
    <location>
        <begin position="35"/>
        <end position="54"/>
    </location>
</feature>
<name>A0A930VLH7_9ACTN</name>
<evidence type="ECO:0000313" key="2">
    <source>
        <dbReference type="EMBL" id="MBF4768933.1"/>
    </source>
</evidence>
<keyword evidence="1" id="KW-1133">Transmembrane helix</keyword>
<sequence>MTRWRYTWRATHVAPWLLGAAISLLLALVHSHGPVAAPLQIGAFLLGAGAGFVTDDPAAETLAPSPTTLRARQGLRVAGAALATALAAVVLASLARPSGIGEAGALVAMTAGILGLNLGVSGVAGRRRGWRHGGLVSGPAVLFVVIASSALPPQWRLLPTGDIPGGWPAICTRWALASLLGLLLLAYSLRDPARSAVNARWWRPTA</sequence>
<dbReference type="RefSeq" id="WP_194697075.1">
    <property type="nucleotide sequence ID" value="NZ_JADKPO010000018.1"/>
</dbReference>
<dbReference type="Proteomes" id="UP000660668">
    <property type="component" value="Unassembled WGS sequence"/>
</dbReference>
<feature type="transmembrane region" description="Helical" evidence="1">
    <location>
        <begin position="100"/>
        <end position="123"/>
    </location>
</feature>
<evidence type="ECO:0000313" key="3">
    <source>
        <dbReference type="Proteomes" id="UP000660668"/>
    </source>
</evidence>
<comment type="caution">
    <text evidence="2">The sequence shown here is derived from an EMBL/GenBank/DDBJ whole genome shotgun (WGS) entry which is preliminary data.</text>
</comment>
<proteinExistence type="predicted"/>
<evidence type="ECO:0000256" key="1">
    <source>
        <dbReference type="SAM" id="Phobius"/>
    </source>
</evidence>
<keyword evidence="3" id="KW-1185">Reference proteome</keyword>
<feature type="transmembrane region" description="Helical" evidence="1">
    <location>
        <begin position="12"/>
        <end position="29"/>
    </location>
</feature>
<feature type="transmembrane region" description="Helical" evidence="1">
    <location>
        <begin position="135"/>
        <end position="155"/>
    </location>
</feature>
<protein>
    <submittedName>
        <fullName evidence="2">Uncharacterized protein</fullName>
    </submittedName>
</protein>
<gene>
    <name evidence="2" type="ORF">ISU10_14295</name>
</gene>
<dbReference type="AlphaFoldDB" id="A0A930VLH7"/>
<organism evidence="2 3">
    <name type="scientific">Nocardioides agariphilus</name>
    <dbReference type="NCBI Taxonomy" id="433664"/>
    <lineage>
        <taxon>Bacteria</taxon>
        <taxon>Bacillati</taxon>
        <taxon>Actinomycetota</taxon>
        <taxon>Actinomycetes</taxon>
        <taxon>Propionibacteriales</taxon>
        <taxon>Nocardioidaceae</taxon>
        <taxon>Nocardioides</taxon>
    </lineage>
</organism>
<dbReference type="EMBL" id="JADKPO010000018">
    <property type="protein sequence ID" value="MBF4768933.1"/>
    <property type="molecule type" value="Genomic_DNA"/>
</dbReference>
<keyword evidence="1" id="KW-0812">Transmembrane</keyword>
<reference evidence="2" key="1">
    <citation type="submission" date="2020-11" db="EMBL/GenBank/DDBJ databases">
        <title>Nocardioides cynanchi sp. nov., isolated from soil of rhizosphere of Cynanchum wilfordii.</title>
        <authorList>
            <person name="Lee J.-S."/>
            <person name="Suh M.K."/>
            <person name="Kim J.-S."/>
        </authorList>
    </citation>
    <scope>NUCLEOTIDE SEQUENCE</scope>
    <source>
        <strain evidence="2">KCTC 19276</strain>
    </source>
</reference>
<feature type="transmembrane region" description="Helical" evidence="1">
    <location>
        <begin position="75"/>
        <end position="94"/>
    </location>
</feature>
<feature type="transmembrane region" description="Helical" evidence="1">
    <location>
        <begin position="167"/>
        <end position="187"/>
    </location>
</feature>
<keyword evidence="1" id="KW-0472">Membrane</keyword>